<accession>A0A6A6BXY2</accession>
<proteinExistence type="predicted"/>
<keyword evidence="3" id="KW-1185">Reference proteome</keyword>
<dbReference type="OrthoDB" id="2013972at2759"/>
<dbReference type="SUPFAM" id="SSF53335">
    <property type="entry name" value="S-adenosyl-L-methionine-dependent methyltransferases"/>
    <property type="match status" value="1"/>
</dbReference>
<protein>
    <submittedName>
        <fullName evidence="2">Uncharacterized protein</fullName>
    </submittedName>
</protein>
<organism evidence="2 3">
    <name type="scientific">Zasmidium cellare ATCC 36951</name>
    <dbReference type="NCBI Taxonomy" id="1080233"/>
    <lineage>
        <taxon>Eukaryota</taxon>
        <taxon>Fungi</taxon>
        <taxon>Dikarya</taxon>
        <taxon>Ascomycota</taxon>
        <taxon>Pezizomycotina</taxon>
        <taxon>Dothideomycetes</taxon>
        <taxon>Dothideomycetidae</taxon>
        <taxon>Mycosphaerellales</taxon>
        <taxon>Mycosphaerellaceae</taxon>
        <taxon>Zasmidium</taxon>
    </lineage>
</organism>
<evidence type="ECO:0000256" key="1">
    <source>
        <dbReference type="SAM" id="MobiDB-lite"/>
    </source>
</evidence>
<dbReference type="EMBL" id="ML993671">
    <property type="protein sequence ID" value="KAF2158412.1"/>
    <property type="molecule type" value="Genomic_DNA"/>
</dbReference>
<feature type="compositionally biased region" description="Acidic residues" evidence="1">
    <location>
        <begin position="1"/>
        <end position="16"/>
    </location>
</feature>
<dbReference type="RefSeq" id="XP_033659301.1">
    <property type="nucleotide sequence ID" value="XM_033810188.1"/>
</dbReference>
<dbReference type="Proteomes" id="UP000799537">
    <property type="component" value="Unassembled WGS sequence"/>
</dbReference>
<feature type="region of interest" description="Disordered" evidence="1">
    <location>
        <begin position="1"/>
        <end position="31"/>
    </location>
</feature>
<name>A0A6A6BXY2_ZASCE</name>
<dbReference type="InterPro" id="IPR029063">
    <property type="entry name" value="SAM-dependent_MTases_sf"/>
</dbReference>
<dbReference type="Pfam" id="PF13489">
    <property type="entry name" value="Methyltransf_23"/>
    <property type="match status" value="1"/>
</dbReference>
<reference evidence="2" key="1">
    <citation type="journal article" date="2020" name="Stud. Mycol.">
        <title>101 Dothideomycetes genomes: a test case for predicting lifestyles and emergence of pathogens.</title>
        <authorList>
            <person name="Haridas S."/>
            <person name="Albert R."/>
            <person name="Binder M."/>
            <person name="Bloem J."/>
            <person name="Labutti K."/>
            <person name="Salamov A."/>
            <person name="Andreopoulos B."/>
            <person name="Baker S."/>
            <person name="Barry K."/>
            <person name="Bills G."/>
            <person name="Bluhm B."/>
            <person name="Cannon C."/>
            <person name="Castanera R."/>
            <person name="Culley D."/>
            <person name="Daum C."/>
            <person name="Ezra D."/>
            <person name="Gonzalez J."/>
            <person name="Henrissat B."/>
            <person name="Kuo A."/>
            <person name="Liang C."/>
            <person name="Lipzen A."/>
            <person name="Lutzoni F."/>
            <person name="Magnuson J."/>
            <person name="Mondo S."/>
            <person name="Nolan M."/>
            <person name="Ohm R."/>
            <person name="Pangilinan J."/>
            <person name="Park H.-J."/>
            <person name="Ramirez L."/>
            <person name="Alfaro M."/>
            <person name="Sun H."/>
            <person name="Tritt A."/>
            <person name="Yoshinaga Y."/>
            <person name="Zwiers L.-H."/>
            <person name="Turgeon B."/>
            <person name="Goodwin S."/>
            <person name="Spatafora J."/>
            <person name="Crous P."/>
            <person name="Grigoriev I."/>
        </authorList>
    </citation>
    <scope>NUCLEOTIDE SEQUENCE</scope>
    <source>
        <strain evidence="2">ATCC 36951</strain>
    </source>
</reference>
<dbReference type="Gene3D" id="3.40.50.150">
    <property type="entry name" value="Vaccinia Virus protein VP39"/>
    <property type="match status" value="1"/>
</dbReference>
<evidence type="ECO:0000313" key="3">
    <source>
        <dbReference type="Proteomes" id="UP000799537"/>
    </source>
</evidence>
<evidence type="ECO:0000313" key="2">
    <source>
        <dbReference type="EMBL" id="KAF2158412.1"/>
    </source>
</evidence>
<dbReference type="AlphaFoldDB" id="A0A6A6BXY2"/>
<gene>
    <name evidence="2" type="ORF">M409DRAFT_31076</name>
</gene>
<sequence length="268" mass="30237">MDDDSDSGVDCNDDDSTSSVGEPQQNGRWDHGRQYAVFYEDPGRDAKFIEPVDELQREQWARRHEVFKELIPLHRSALPPQGRCLDVGAGLGLWAVEFADKQTDWRVVAIDVFPNFPRWVPPNMMPMLEDVESLSYTATYDFIMVRDMQWSVNLRDVMPRLVRSLLPRGSLEVVCLGPVEPSNGAEGGGMIENMPQQIGMPSWADIETGLPTWMKEAGLVDVRAEVLLVLVSSGSGMDTTHLRRDGWSEDERYCKLVLVHGTKRTDQS</sequence>
<feature type="compositionally biased region" description="Polar residues" evidence="1">
    <location>
        <begin position="17"/>
        <end position="27"/>
    </location>
</feature>
<dbReference type="GeneID" id="54563460"/>